<dbReference type="SUPFAM" id="SSF56112">
    <property type="entry name" value="Protein kinase-like (PK-like)"/>
    <property type="match status" value="2"/>
</dbReference>
<feature type="domain" description="Aminoglycoside phosphotransferase" evidence="2">
    <location>
        <begin position="630"/>
        <end position="702"/>
    </location>
</feature>
<dbReference type="InterPro" id="IPR005135">
    <property type="entry name" value="Endo/exonuclease/phosphatase"/>
</dbReference>
<feature type="domain" description="Endonuclease/exonuclease/phosphatase" evidence="3">
    <location>
        <begin position="73"/>
        <end position="305"/>
    </location>
</feature>
<dbReference type="PANTHER" id="PTHR21310">
    <property type="entry name" value="AMINOGLYCOSIDE PHOSPHOTRANSFERASE-RELATED-RELATED"/>
    <property type="match status" value="1"/>
</dbReference>
<feature type="compositionally biased region" description="Acidic residues" evidence="1">
    <location>
        <begin position="625"/>
        <end position="639"/>
    </location>
</feature>
<dbReference type="Pfam" id="PF03372">
    <property type="entry name" value="Exo_endo_phos"/>
    <property type="match status" value="1"/>
</dbReference>
<dbReference type="EMBL" id="JAFIMR010000033">
    <property type="protein sequence ID" value="KAI1859777.1"/>
    <property type="molecule type" value="Genomic_DNA"/>
</dbReference>
<dbReference type="PANTHER" id="PTHR21310:SF13">
    <property type="entry name" value="AMINOGLYCOSIDE PHOSPHOTRANSFERASE DOMAIN-CONTAINING PROTEIN"/>
    <property type="match status" value="1"/>
</dbReference>
<dbReference type="InterPro" id="IPR002575">
    <property type="entry name" value="Aminoglycoside_PTrfase"/>
</dbReference>
<dbReference type="SUPFAM" id="SSF56219">
    <property type="entry name" value="DNase I-like"/>
    <property type="match status" value="1"/>
</dbReference>
<feature type="region of interest" description="Disordered" evidence="1">
    <location>
        <begin position="568"/>
        <end position="639"/>
    </location>
</feature>
<protein>
    <recommendedName>
        <fullName evidence="6">Aminoglycoside phosphotransferase domain-containing protein</fullName>
    </recommendedName>
</protein>
<comment type="caution">
    <text evidence="4">The sequence shown here is derived from an EMBL/GenBank/DDBJ whole genome shotgun (WGS) entry which is preliminary data.</text>
</comment>
<feature type="compositionally biased region" description="Basic and acidic residues" evidence="1">
    <location>
        <begin position="605"/>
        <end position="620"/>
    </location>
</feature>
<accession>A0A9P9WEQ3</accession>
<dbReference type="Proteomes" id="UP000829685">
    <property type="component" value="Unassembled WGS sequence"/>
</dbReference>
<evidence type="ECO:0000256" key="1">
    <source>
        <dbReference type="SAM" id="MobiDB-lite"/>
    </source>
</evidence>
<dbReference type="AlphaFoldDB" id="A0A9P9WEQ3"/>
<dbReference type="InterPro" id="IPR036691">
    <property type="entry name" value="Endo/exonu/phosph_ase_sf"/>
</dbReference>
<keyword evidence="5" id="KW-1185">Reference proteome</keyword>
<dbReference type="Gene3D" id="3.60.10.10">
    <property type="entry name" value="Endonuclease/exonuclease/phosphatase"/>
    <property type="match status" value="1"/>
</dbReference>
<dbReference type="GO" id="GO:0003824">
    <property type="term" value="F:catalytic activity"/>
    <property type="evidence" value="ECO:0007669"/>
    <property type="project" value="InterPro"/>
</dbReference>
<gene>
    <name evidence="4" type="ORF">JX265_010226</name>
</gene>
<dbReference type="Pfam" id="PF01636">
    <property type="entry name" value="APH"/>
    <property type="match status" value="1"/>
</dbReference>
<organism evidence="4 5">
    <name type="scientific">Neoarthrinium moseri</name>
    <dbReference type="NCBI Taxonomy" id="1658444"/>
    <lineage>
        <taxon>Eukaryota</taxon>
        <taxon>Fungi</taxon>
        <taxon>Dikarya</taxon>
        <taxon>Ascomycota</taxon>
        <taxon>Pezizomycotina</taxon>
        <taxon>Sordariomycetes</taxon>
        <taxon>Xylariomycetidae</taxon>
        <taxon>Amphisphaeriales</taxon>
        <taxon>Apiosporaceae</taxon>
        <taxon>Neoarthrinium</taxon>
    </lineage>
</organism>
<evidence type="ECO:0000313" key="4">
    <source>
        <dbReference type="EMBL" id="KAI1859777.1"/>
    </source>
</evidence>
<dbReference type="InterPro" id="IPR051678">
    <property type="entry name" value="AGP_Transferase"/>
</dbReference>
<feature type="compositionally biased region" description="Basic and acidic residues" evidence="1">
    <location>
        <begin position="578"/>
        <end position="593"/>
    </location>
</feature>
<evidence type="ECO:0008006" key="6">
    <source>
        <dbReference type="Google" id="ProtNLM"/>
    </source>
</evidence>
<feature type="compositionally biased region" description="Acidic residues" evidence="1">
    <location>
        <begin position="594"/>
        <end position="604"/>
    </location>
</feature>
<evidence type="ECO:0000259" key="3">
    <source>
        <dbReference type="Pfam" id="PF03372"/>
    </source>
</evidence>
<evidence type="ECO:0000313" key="5">
    <source>
        <dbReference type="Proteomes" id="UP000829685"/>
    </source>
</evidence>
<dbReference type="InterPro" id="IPR011009">
    <property type="entry name" value="Kinase-like_dom_sf"/>
</dbReference>
<proteinExistence type="predicted"/>
<name>A0A9P9WEQ3_9PEZI</name>
<reference evidence="4" key="1">
    <citation type="submission" date="2021-03" db="EMBL/GenBank/DDBJ databases">
        <title>Revisited historic fungal species revealed as producer of novel bioactive compounds through whole genome sequencing and comparative genomics.</title>
        <authorList>
            <person name="Vignolle G.A."/>
            <person name="Hochenegger N."/>
            <person name="Mach R.L."/>
            <person name="Mach-Aigner A.R."/>
            <person name="Javad Rahimi M."/>
            <person name="Salim K.A."/>
            <person name="Chan C.M."/>
            <person name="Lim L.B.L."/>
            <person name="Cai F."/>
            <person name="Druzhinina I.S."/>
            <person name="U'Ren J.M."/>
            <person name="Derntl C."/>
        </authorList>
    </citation>
    <scope>NUCLEOTIDE SEQUENCE</scope>
    <source>
        <strain evidence="4">TUCIM 5799</strain>
    </source>
</reference>
<evidence type="ECO:0000259" key="2">
    <source>
        <dbReference type="Pfam" id="PF01636"/>
    </source>
</evidence>
<sequence length="827" mass="92733">MSYISSIRTRYLAWSHSTPLPDLSDAAPPVFQHWHVFDKSACKWAFVHPNPLNAEELSKTFTPATQTSHLKLLTWNIDAFGDRHEARMEGILSKLQHMLADGDCPDIVLFQEVSRKALAYLLQNTWVREFWISSEADETNWVDVPFATMTLLSRSRFNSLSSESGSNPESTLPGTAAISNGSLLLGPVWRVKYPSRFNRDALCCDIFWNRTTRIRLVNVHLDSLPIQPNQRPRQVAIAASLLRTAGVGRGVIAGDWNTVMEEDMVLAQKNNLIDAWEYLHPGEDGFTWGLDGKGEPFPPGRLDKVAVVGMRLVDISVVHPETLPTADDSGEEIIAGDNEGIPSSWAERTKCEMVRRGHNTSYKVLGPKYLPTRLRCAGTDYLYTLRVSGGTEIYGISVLPTGAARLNPMVVESLVDPKWKILSEVATLDWVKANTSVPVPRVLAYNADRSTPIGFEWIAMEKMPGNPWADAYRDMAFSAKEEVVRQISRFNSETYQRPLNGIGNIFPGPADAEMDYPGVTQVGRIVSSAFICHGIHRDAPRGPLPSSSHWLEARLDLAALDCQSRLEKAQNSVARSGGKPDADTGSEGESREGQEDEEEQEEEKENSTKSEDQGSEDGGRAENGNGDEDEEDEEDDDTEDLDVLQDALKIIKKLKTQLPNFFPPGGPELEPTILFHDDLNRHNILVNDAGVLTAVVDWECISALPLWAACRYPSFIDGKQNDVEPTKERYPHDENGDVDELYWEHLEDFESAKLGRLFLEEMRRLAPGWVVVFEWSQRQRDFDLAVNSCDDEFSIRRILAWLEDVESAKKDIVSLEERFAERSPAKH</sequence>
<dbReference type="CDD" id="cd09080">
    <property type="entry name" value="TDP2"/>
    <property type="match status" value="1"/>
</dbReference>